<dbReference type="SUPFAM" id="SSF55486">
    <property type="entry name" value="Metalloproteases ('zincins'), catalytic domain"/>
    <property type="match status" value="1"/>
</dbReference>
<evidence type="ECO:0000313" key="9">
    <source>
        <dbReference type="EMBL" id="JAA54279.1"/>
    </source>
</evidence>
<dbReference type="GO" id="GO:0046872">
    <property type="term" value="F:metal ion binding"/>
    <property type="evidence" value="ECO:0007669"/>
    <property type="project" value="UniProtKB-KW"/>
</dbReference>
<comment type="caution">
    <text evidence="5">Lacks conserved residue(s) required for the propagation of feature annotation.</text>
</comment>
<dbReference type="GO" id="GO:0004222">
    <property type="term" value="F:metalloendopeptidase activity"/>
    <property type="evidence" value="ECO:0007669"/>
    <property type="project" value="InterPro"/>
</dbReference>
<dbReference type="Gene3D" id="3.40.1620.60">
    <property type="match status" value="1"/>
</dbReference>
<evidence type="ECO:0000256" key="6">
    <source>
        <dbReference type="SAM" id="MobiDB-lite"/>
    </source>
</evidence>
<feature type="binding site" evidence="5">
    <location>
        <position position="331"/>
    </location>
    <ligand>
        <name>Zn(2+)</name>
        <dbReference type="ChEBI" id="CHEBI:29105"/>
        <note>catalytic</note>
    </ligand>
</feature>
<keyword evidence="3 5" id="KW-0862">Zinc</keyword>
<dbReference type="Pfam" id="PF13574">
    <property type="entry name" value="Reprolysin_2"/>
    <property type="match status" value="1"/>
</dbReference>
<sequence>MRIMVFGGVIQLMGLFIHCQSRELPRYKAIVYPEVFDARDDESTRVLKINDDITLNLKPSSVLHPQFFLRTYQKEGVPRHTYFNVDALEQNLYDDEKHFAAVILAEKEGGLEVQGVVGPNLKIMPAVGMERSDDGLRPHVLETIHDTDSDYVYGKLPEERAANISARSLKLDSKAYNIPVVYPEVFVVIDSWLYQQFKDYDDMLYYFMVEFKVVVLRYRTVSHPRVIPVFRGIEVTNYTQEGKYLKYLGRGIDALKSLYAVVDYVKANDDFYGIYDLVYFATGMDMIAVEGARQESSLQGFAFVASACTDKRQQLGEDKAYSFIGIRIMAHEMGHTLGCSHDGSNVDGIITGFKSDSLGCPWEQGYIMSYIEQDSRSFQFSSCCNYMISLMSWSVEAGCLRKNETSTSIKEIETPIYLPGQVLDRDTQCRMTYPTLKKTYYMEEYGAYYCKAQCFVNGEEFHASNGHWDMLLIDGSVCDDRNNLVCINGNCVRHNLIPYKPTRKTKTSKRTKTPKKKPNDSKKKSSQSDENSTIEKSNKTLLVNNDANYTVNR</sequence>
<feature type="domain" description="Peptidase M12B" evidence="8">
    <location>
        <begin position="181"/>
        <end position="404"/>
    </location>
</feature>
<feature type="active site" evidence="5">
    <location>
        <position position="332"/>
    </location>
</feature>
<feature type="compositionally biased region" description="Basic residues" evidence="6">
    <location>
        <begin position="502"/>
        <end position="516"/>
    </location>
</feature>
<name>L7LTW6_RHIPC</name>
<keyword evidence="2" id="KW-0378">Hydrolase</keyword>
<evidence type="ECO:0000256" key="7">
    <source>
        <dbReference type="SAM" id="SignalP"/>
    </source>
</evidence>
<dbReference type="InterPro" id="IPR001590">
    <property type="entry name" value="Peptidase_M12B"/>
</dbReference>
<reference evidence="9" key="1">
    <citation type="submission" date="2012-11" db="EMBL/GenBank/DDBJ databases">
        <authorList>
            <person name="Lucero-Rivera Y.E."/>
            <person name="Tovar-Ramirez D."/>
        </authorList>
    </citation>
    <scope>NUCLEOTIDE SEQUENCE</scope>
    <source>
        <tissue evidence="9">Salivary gland</tissue>
    </source>
</reference>
<feature type="signal peptide" evidence="7">
    <location>
        <begin position="1"/>
        <end position="21"/>
    </location>
</feature>
<dbReference type="InterPro" id="IPR024079">
    <property type="entry name" value="MetalloPept_cat_dom_sf"/>
</dbReference>
<keyword evidence="5" id="KW-0479">Metal-binding</keyword>
<reference evidence="9" key="2">
    <citation type="journal article" date="2015" name="J. Proteomics">
        <title>Sexual differences in the sialomes of the zebra tick, Rhipicephalus pulchellus.</title>
        <authorList>
            <person name="Tan A.W."/>
            <person name="Francischetti I.M."/>
            <person name="Slovak M."/>
            <person name="Kini R.M."/>
            <person name="Ribeiro J.M."/>
        </authorList>
    </citation>
    <scope>NUCLEOTIDE SEQUENCE</scope>
    <source>
        <tissue evidence="9">Salivary gland</tissue>
    </source>
</reference>
<evidence type="ECO:0000256" key="3">
    <source>
        <dbReference type="ARBA" id="ARBA00022833"/>
    </source>
</evidence>
<keyword evidence="1 9" id="KW-0645">Protease</keyword>
<dbReference type="AlphaFoldDB" id="L7LTW6"/>
<evidence type="ECO:0000259" key="8">
    <source>
        <dbReference type="PROSITE" id="PS50215"/>
    </source>
</evidence>
<dbReference type="GO" id="GO:0006509">
    <property type="term" value="P:membrane protein ectodomain proteolysis"/>
    <property type="evidence" value="ECO:0007669"/>
    <property type="project" value="TreeGrafter"/>
</dbReference>
<keyword evidence="4 9" id="KW-0482">Metalloprotease</keyword>
<protein>
    <submittedName>
        <fullName evidence="9">Putative tick salivary metalloprotease</fullName>
    </submittedName>
</protein>
<feature type="chain" id="PRO_5003980558" evidence="7">
    <location>
        <begin position="22"/>
        <end position="553"/>
    </location>
</feature>
<keyword evidence="7" id="KW-0732">Signal</keyword>
<accession>L7LTW6</accession>
<evidence type="ECO:0000256" key="1">
    <source>
        <dbReference type="ARBA" id="ARBA00022670"/>
    </source>
</evidence>
<evidence type="ECO:0000256" key="2">
    <source>
        <dbReference type="ARBA" id="ARBA00022801"/>
    </source>
</evidence>
<evidence type="ECO:0000256" key="5">
    <source>
        <dbReference type="PROSITE-ProRule" id="PRU00276"/>
    </source>
</evidence>
<feature type="region of interest" description="Disordered" evidence="6">
    <location>
        <begin position="502"/>
        <end position="553"/>
    </location>
</feature>
<evidence type="ECO:0000256" key="4">
    <source>
        <dbReference type="ARBA" id="ARBA00023049"/>
    </source>
</evidence>
<dbReference type="PANTHER" id="PTHR11905">
    <property type="entry name" value="ADAM A DISINTEGRIN AND METALLOPROTEASE DOMAIN"/>
    <property type="match status" value="1"/>
</dbReference>
<proteinExistence type="evidence at transcript level"/>
<feature type="binding site" evidence="5">
    <location>
        <position position="341"/>
    </location>
    <ligand>
        <name>Zn(2+)</name>
        <dbReference type="ChEBI" id="CHEBI:29105"/>
        <note>catalytic</note>
    </ligand>
</feature>
<dbReference type="PANTHER" id="PTHR11905:SF159">
    <property type="entry name" value="ADAM METALLOPROTEASE"/>
    <property type="match status" value="1"/>
</dbReference>
<feature type="binding site" evidence="5">
    <location>
        <position position="335"/>
    </location>
    <ligand>
        <name>Zn(2+)</name>
        <dbReference type="ChEBI" id="CHEBI:29105"/>
        <note>catalytic</note>
    </ligand>
</feature>
<dbReference type="PROSITE" id="PS50215">
    <property type="entry name" value="ADAM_MEPRO"/>
    <property type="match status" value="1"/>
</dbReference>
<feature type="compositionally biased region" description="Polar residues" evidence="6">
    <location>
        <begin position="539"/>
        <end position="553"/>
    </location>
</feature>
<dbReference type="Gene3D" id="3.40.390.10">
    <property type="entry name" value="Collagenase (Catalytic Domain)"/>
    <property type="match status" value="1"/>
</dbReference>
<organism evidence="9">
    <name type="scientific">Rhipicephalus pulchellus</name>
    <name type="common">Yellow backed tick</name>
    <name type="synonym">Dermacentor pulchellus</name>
    <dbReference type="NCBI Taxonomy" id="72859"/>
    <lineage>
        <taxon>Eukaryota</taxon>
        <taxon>Metazoa</taxon>
        <taxon>Ecdysozoa</taxon>
        <taxon>Arthropoda</taxon>
        <taxon>Chelicerata</taxon>
        <taxon>Arachnida</taxon>
        <taxon>Acari</taxon>
        <taxon>Parasitiformes</taxon>
        <taxon>Ixodida</taxon>
        <taxon>Ixodoidea</taxon>
        <taxon>Ixodidae</taxon>
        <taxon>Rhipicephalinae</taxon>
        <taxon>Rhipicephalus</taxon>
        <taxon>Rhipicephalus</taxon>
    </lineage>
</organism>
<feature type="compositionally biased region" description="Basic and acidic residues" evidence="6">
    <location>
        <begin position="517"/>
        <end position="527"/>
    </location>
</feature>
<dbReference type="EMBL" id="GACK01010755">
    <property type="protein sequence ID" value="JAA54279.1"/>
    <property type="molecule type" value="mRNA"/>
</dbReference>